<proteinExistence type="predicted"/>
<dbReference type="EMBL" id="MDBS01000020">
    <property type="protein sequence ID" value="PMP30539.1"/>
    <property type="molecule type" value="Genomic_DNA"/>
</dbReference>
<protein>
    <submittedName>
        <fullName evidence="1">Uncharacterized protein</fullName>
    </submittedName>
</protein>
<sequence length="114" mass="12941">MEKSIKIQVGLPMETHEQFEDYRRAEKLTVSEAGRRLIDLALRVVNNSSDDSISNRELLELLLLQANKNVLFTKKLLKSGIDEQKEKDTYPAFVKAESALEDKAKSATETMLKS</sequence>
<organism evidence="1">
    <name type="scientific">Vibrio cyclitrophicus</name>
    <dbReference type="NCBI Taxonomy" id="47951"/>
    <lineage>
        <taxon>Bacteria</taxon>
        <taxon>Pseudomonadati</taxon>
        <taxon>Pseudomonadota</taxon>
        <taxon>Gammaproteobacteria</taxon>
        <taxon>Vibrionales</taxon>
        <taxon>Vibrionaceae</taxon>
        <taxon>Vibrio</taxon>
    </lineage>
</organism>
<dbReference type="AlphaFoldDB" id="A0A7Z1MK75"/>
<reference evidence="1" key="2">
    <citation type="journal article" date="2018" name="Nature">
        <title>A major lineage of non-tailed dsDNA viruses as unrecognized killers of marine bacteria.</title>
        <authorList>
            <person name="Kauffman K.M."/>
            <person name="Hussain F.A."/>
            <person name="Yang J."/>
            <person name="Arevalo P."/>
            <person name="Brown J.M."/>
            <person name="Chang W.K."/>
            <person name="VanInsberghe D."/>
            <person name="Elsherbini J."/>
            <person name="Sharma R.S."/>
            <person name="Cutler M.B."/>
            <person name="Kelly L."/>
            <person name="Polz M.F."/>
        </authorList>
    </citation>
    <scope>NUCLEOTIDE SEQUENCE</scope>
    <source>
        <strain evidence="1">10N.222.46.E12</strain>
    </source>
</reference>
<reference evidence="1" key="1">
    <citation type="submission" date="2016-07" db="EMBL/GenBank/DDBJ databases">
        <authorList>
            <person name="Kauffman K."/>
            <person name="Arevalo P."/>
            <person name="Polz M.F."/>
        </authorList>
    </citation>
    <scope>NUCLEOTIDE SEQUENCE</scope>
    <source>
        <strain evidence="1">10N.222.46.E12</strain>
    </source>
</reference>
<accession>A0A7Z1MK75</accession>
<evidence type="ECO:0000313" key="1">
    <source>
        <dbReference type="EMBL" id="PMP30539.1"/>
    </source>
</evidence>
<name>A0A7Z1MK75_9VIBR</name>
<gene>
    <name evidence="1" type="ORF">BCS90_14655</name>
</gene>
<comment type="caution">
    <text evidence="1">The sequence shown here is derived from an EMBL/GenBank/DDBJ whole genome shotgun (WGS) entry which is preliminary data.</text>
</comment>
<dbReference type="RefSeq" id="WP_154723938.1">
    <property type="nucleotide sequence ID" value="NZ_CP170597.1"/>
</dbReference>